<dbReference type="GO" id="GO:0032259">
    <property type="term" value="P:methylation"/>
    <property type="evidence" value="ECO:0007669"/>
    <property type="project" value="UniProtKB-KW"/>
</dbReference>
<protein>
    <recommendedName>
        <fullName evidence="3">tRNA U34 carboxymethyltransferase</fullName>
        <ecNumber evidence="3">2.5.1.-</ecNumber>
    </recommendedName>
</protein>
<dbReference type="PANTHER" id="PTHR43464">
    <property type="entry name" value="METHYLTRANSFERASE"/>
    <property type="match status" value="1"/>
</dbReference>
<feature type="binding site" evidence="3">
    <location>
        <begin position="180"/>
        <end position="181"/>
    </location>
    <ligand>
        <name>carboxy-S-adenosyl-L-methionine</name>
        <dbReference type="ChEBI" id="CHEBI:134278"/>
    </ligand>
</feature>
<dbReference type="SUPFAM" id="SSF53335">
    <property type="entry name" value="S-adenosyl-L-methionine-dependent methyltransferases"/>
    <property type="match status" value="1"/>
</dbReference>
<dbReference type="GO" id="GO:0002098">
    <property type="term" value="P:tRNA wobble uridine modification"/>
    <property type="evidence" value="ECO:0007669"/>
    <property type="project" value="InterPro"/>
</dbReference>
<dbReference type="InterPro" id="IPR010017">
    <property type="entry name" value="CmoB"/>
</dbReference>
<dbReference type="EC" id="2.5.1.-" evidence="3"/>
<dbReference type="Pfam" id="PF08003">
    <property type="entry name" value="Methyltransf_9"/>
    <property type="match status" value="1"/>
</dbReference>
<evidence type="ECO:0000256" key="2">
    <source>
        <dbReference type="ARBA" id="ARBA00022694"/>
    </source>
</evidence>
<comment type="similarity">
    <text evidence="3">Belongs to the class I-like SAM-binding methyltransferase superfamily. CmoB family.</text>
</comment>
<feature type="binding site" evidence="3">
    <location>
        <position position="314"/>
    </location>
    <ligand>
        <name>carboxy-S-adenosyl-L-methionine</name>
        <dbReference type="ChEBI" id="CHEBI:134278"/>
    </ligand>
</feature>
<feature type="binding site" evidence="3">
    <location>
        <position position="195"/>
    </location>
    <ligand>
        <name>carboxy-S-adenosyl-L-methionine</name>
        <dbReference type="ChEBI" id="CHEBI:134278"/>
    </ligand>
</feature>
<comment type="catalytic activity">
    <reaction evidence="3">
        <text>carboxy-S-adenosyl-L-methionine + 5-hydroxyuridine(34) in tRNA = 5-carboxymethoxyuridine(34) in tRNA + S-adenosyl-L-homocysteine + H(+)</text>
        <dbReference type="Rhea" id="RHEA:52848"/>
        <dbReference type="Rhea" id="RHEA-COMP:13381"/>
        <dbReference type="Rhea" id="RHEA-COMP:13383"/>
        <dbReference type="ChEBI" id="CHEBI:15378"/>
        <dbReference type="ChEBI" id="CHEBI:57856"/>
        <dbReference type="ChEBI" id="CHEBI:134278"/>
        <dbReference type="ChEBI" id="CHEBI:136877"/>
        <dbReference type="ChEBI" id="CHEBI:136879"/>
    </reaction>
</comment>
<dbReference type="GO" id="GO:0008168">
    <property type="term" value="F:methyltransferase activity"/>
    <property type="evidence" value="ECO:0007669"/>
    <property type="project" value="UniProtKB-KW"/>
</dbReference>
<dbReference type="Gene3D" id="3.40.50.150">
    <property type="entry name" value="Vaccinia Virus protein VP39"/>
    <property type="match status" value="1"/>
</dbReference>
<dbReference type="EMBL" id="LR217705">
    <property type="protein sequence ID" value="VFP80600.1"/>
    <property type="molecule type" value="Genomic_DNA"/>
</dbReference>
<dbReference type="HAMAP" id="MF_01590">
    <property type="entry name" value="tRNA_carboxymethyltr_CmoB"/>
    <property type="match status" value="1"/>
</dbReference>
<accession>A0A451D4K9</accession>
<dbReference type="NCBIfam" id="TIGR00452">
    <property type="entry name" value="tRNA 5-methoxyuridine(34)/uridine 5-oxyacetic acid(34) synthase CmoB"/>
    <property type="match status" value="1"/>
</dbReference>
<evidence type="ECO:0000256" key="1">
    <source>
        <dbReference type="ARBA" id="ARBA00022679"/>
    </source>
</evidence>
<gene>
    <name evidence="3 4" type="primary">cmoB</name>
    <name evidence="4" type="ORF">ERCISPPS3390_478</name>
</gene>
<dbReference type="PANTHER" id="PTHR43464:SF95">
    <property type="entry name" value="TRNA U34 CARBOXYMETHYLTRANSFERASE"/>
    <property type="match status" value="1"/>
</dbReference>
<name>A0A451D4K9_9GAMM</name>
<evidence type="ECO:0000256" key="3">
    <source>
        <dbReference type="HAMAP-Rule" id="MF_01590"/>
    </source>
</evidence>
<dbReference type="NCBIfam" id="NF011650">
    <property type="entry name" value="PRK15068.1"/>
    <property type="match status" value="1"/>
</dbReference>
<dbReference type="CDD" id="cd02440">
    <property type="entry name" value="AdoMet_MTases"/>
    <property type="match status" value="1"/>
</dbReference>
<dbReference type="AlphaFoldDB" id="A0A451D4K9"/>
<keyword evidence="2 3" id="KW-0819">tRNA processing</keyword>
<organism evidence="4 5">
    <name type="scientific">Candidatus Erwinia haradaeae</name>
    <dbReference type="NCBI Taxonomy" id="1922217"/>
    <lineage>
        <taxon>Bacteria</taxon>
        <taxon>Pseudomonadati</taxon>
        <taxon>Pseudomonadota</taxon>
        <taxon>Gammaproteobacteria</taxon>
        <taxon>Enterobacterales</taxon>
        <taxon>Erwiniaceae</taxon>
        <taxon>Erwinia</taxon>
    </lineage>
</organism>
<evidence type="ECO:0000313" key="4">
    <source>
        <dbReference type="EMBL" id="VFP80600.1"/>
    </source>
</evidence>
<dbReference type="GO" id="GO:0016765">
    <property type="term" value="F:transferase activity, transferring alkyl or aryl (other than methyl) groups"/>
    <property type="evidence" value="ECO:0007669"/>
    <property type="project" value="UniProtKB-UniRule"/>
</dbReference>
<feature type="binding site" evidence="3">
    <location>
        <position position="104"/>
    </location>
    <ligand>
        <name>carboxy-S-adenosyl-L-methionine</name>
        <dbReference type="ChEBI" id="CHEBI:134278"/>
    </ligand>
</feature>
<feature type="binding site" evidence="3">
    <location>
        <position position="109"/>
    </location>
    <ligand>
        <name>carboxy-S-adenosyl-L-methionine</name>
        <dbReference type="ChEBI" id="CHEBI:134278"/>
    </ligand>
</feature>
<reference evidence="4 5" key="1">
    <citation type="submission" date="2019-02" db="EMBL/GenBank/DDBJ databases">
        <authorList>
            <person name="Manzano-Marin A."/>
            <person name="Manzano-Marin A."/>
        </authorList>
    </citation>
    <scope>NUCLEOTIDE SEQUENCE [LARGE SCALE GENOMIC DNA]</scope>
    <source>
        <strain evidence="4 5">ErCisplendens/pseudotsugae</strain>
    </source>
</reference>
<evidence type="ECO:0000313" key="5">
    <source>
        <dbReference type="Proteomes" id="UP000294338"/>
    </source>
</evidence>
<comment type="function">
    <text evidence="3">Catalyzes carboxymethyl transfer from carboxy-S-adenosyl-L-methionine (Cx-SAM) to 5-hydroxyuridine (ho5U) to form 5-carboxymethoxyuridine (cmo5U) at position 34 in tRNAs.</text>
</comment>
<feature type="binding site" evidence="3">
    <location>
        <position position="129"/>
    </location>
    <ligand>
        <name>carboxy-S-adenosyl-L-methionine</name>
        <dbReference type="ChEBI" id="CHEBI:134278"/>
    </ligand>
</feature>
<comment type="caution">
    <text evidence="3">Lacks conserved residue(s) required for the propagation of feature annotation.</text>
</comment>
<proteinExistence type="inferred from homology"/>
<keyword evidence="4" id="KW-0489">Methyltransferase</keyword>
<dbReference type="Proteomes" id="UP000294338">
    <property type="component" value="Chromosome 1"/>
</dbReference>
<keyword evidence="1 3" id="KW-0808">Transferase</keyword>
<sequence length="323" mass="37342">MINFYDFYHIISKTPLKHWLSTLPVFISSWQRELLHNYLKCWERSIQYLPSLTPAVLNLSHGVVADKDQITERQREGIEKLLRNFIPWRKGPFMLYKVHIDSEWRSDFKWDRLSPHISPLFGRFVLDVGCGNGYYMWRMLGHGAHLVVGLDPVPLFLYQFEAIRKLLGREKKVHLIPLGVEKLPPLKAFDTVFSMGVLHHRRSPFDHLLQLKAQLVKGGELVLETLVIEGDNCSVLVPQKRYSRMNNVYFIPSSKALKRWIEKCGFLNVRIVSNIITSTKEQRSTNWMPSASLSDFLDPKDQTKTVEGYPAPQRAILIATAGS</sequence>
<dbReference type="InterPro" id="IPR027555">
    <property type="entry name" value="Mo5U34_MeTrfas-like"/>
</dbReference>
<comment type="subunit">
    <text evidence="3">Homotetramer.</text>
</comment>
<dbReference type="InterPro" id="IPR029063">
    <property type="entry name" value="SAM-dependent_MTases_sf"/>
</dbReference>
<feature type="binding site" evidence="3">
    <location>
        <position position="90"/>
    </location>
    <ligand>
        <name>carboxy-S-adenosyl-L-methionine</name>
        <dbReference type="ChEBI" id="CHEBI:134278"/>
    </ligand>
</feature>
<dbReference type="RefSeq" id="WP_197095229.1">
    <property type="nucleotide sequence ID" value="NZ_LR217705.1"/>
</dbReference>